<dbReference type="EMBL" id="JH668290">
    <property type="protein sequence ID" value="KAG6441954.1"/>
    <property type="molecule type" value="Genomic_DNA"/>
</dbReference>
<feature type="compositionally biased region" description="Basic and acidic residues" evidence="1">
    <location>
        <begin position="249"/>
        <end position="261"/>
    </location>
</feature>
<evidence type="ECO:0000313" key="3">
    <source>
        <dbReference type="EMBL" id="KAG6441954.1"/>
    </source>
</evidence>
<organism evidence="3 4">
    <name type="scientific">Manduca sexta</name>
    <name type="common">Tobacco hawkmoth</name>
    <name type="synonym">Tobacco hornworm</name>
    <dbReference type="NCBI Taxonomy" id="7130"/>
    <lineage>
        <taxon>Eukaryota</taxon>
        <taxon>Metazoa</taxon>
        <taxon>Ecdysozoa</taxon>
        <taxon>Arthropoda</taxon>
        <taxon>Hexapoda</taxon>
        <taxon>Insecta</taxon>
        <taxon>Pterygota</taxon>
        <taxon>Neoptera</taxon>
        <taxon>Endopterygota</taxon>
        <taxon>Lepidoptera</taxon>
        <taxon>Glossata</taxon>
        <taxon>Ditrysia</taxon>
        <taxon>Bombycoidea</taxon>
        <taxon>Sphingidae</taxon>
        <taxon>Sphinginae</taxon>
        <taxon>Sphingini</taxon>
        <taxon>Manduca</taxon>
    </lineage>
</organism>
<comment type="caution">
    <text evidence="3">The sequence shown here is derived from an EMBL/GenBank/DDBJ whole genome shotgun (WGS) entry which is preliminary data.</text>
</comment>
<reference evidence="3" key="2">
    <citation type="submission" date="2020-12" db="EMBL/GenBank/DDBJ databases">
        <authorList>
            <person name="Kanost M."/>
        </authorList>
    </citation>
    <scope>NUCLEOTIDE SEQUENCE</scope>
</reference>
<feature type="chain" id="PRO_5037094254" evidence="2">
    <location>
        <begin position="20"/>
        <end position="425"/>
    </location>
</feature>
<gene>
    <name evidence="3" type="ORF">O3G_MSEX002096</name>
</gene>
<keyword evidence="2" id="KW-0732">Signal</keyword>
<keyword evidence="4" id="KW-1185">Reference proteome</keyword>
<protein>
    <submittedName>
        <fullName evidence="3">Uncharacterized protein</fullName>
    </submittedName>
</protein>
<dbReference type="AlphaFoldDB" id="A0A921YMI6"/>
<feature type="region of interest" description="Disordered" evidence="1">
    <location>
        <begin position="244"/>
        <end position="287"/>
    </location>
</feature>
<dbReference type="Proteomes" id="UP000791440">
    <property type="component" value="Unassembled WGS sequence"/>
</dbReference>
<evidence type="ECO:0000256" key="2">
    <source>
        <dbReference type="SAM" id="SignalP"/>
    </source>
</evidence>
<name>A0A921YMI6_MANSE</name>
<sequence length="425" mass="51208">MKYILHLFILIFYISRIQSSIYTDIKENVLSFLQRAIDQNDEEEYIKPRTYQSENKRYFNIQRDLKDAKIAKDKAKVLKKVKNQEENIKIKHELAIPDHQEMKIAKEHYHMDPVLNLFKRRSDKNLRRKAVDSDDSSSSLELKPWKDEWREHWIQKKFEAVNASAHRGETVNMVAARPWGVPCGDPNQHDMPWGTCMLPMECEPEYRIYRGDYFCGRTQFVCCAIQQSTYDMYQGFDVSFADSSLSTDSDEKKNRGKGSRERRQHKKRRDKRKRRRERHKRKRNIKRNIRKIVKEIRKILSRTYRNGTSERKRKTRQLKRFIKELKKQYRKDRQAVKDIHETELIKVDAALQKRLDHIMELNHNFIRNSTFRDIVVNGTITRQGARMLVQAYPELLSYFNMRRRGNEGRPRDYLEYDVDYGMVYN</sequence>
<evidence type="ECO:0000256" key="1">
    <source>
        <dbReference type="SAM" id="MobiDB-lite"/>
    </source>
</evidence>
<feature type="signal peptide" evidence="2">
    <location>
        <begin position="1"/>
        <end position="19"/>
    </location>
</feature>
<proteinExistence type="predicted"/>
<evidence type="ECO:0000313" key="4">
    <source>
        <dbReference type="Proteomes" id="UP000791440"/>
    </source>
</evidence>
<reference evidence="3" key="1">
    <citation type="journal article" date="2016" name="Insect Biochem. Mol. Biol.">
        <title>Multifaceted biological insights from a draft genome sequence of the tobacco hornworm moth, Manduca sexta.</title>
        <authorList>
            <person name="Kanost M.R."/>
            <person name="Arrese E.L."/>
            <person name="Cao X."/>
            <person name="Chen Y.R."/>
            <person name="Chellapilla S."/>
            <person name="Goldsmith M.R."/>
            <person name="Grosse-Wilde E."/>
            <person name="Heckel D.G."/>
            <person name="Herndon N."/>
            <person name="Jiang H."/>
            <person name="Papanicolaou A."/>
            <person name="Qu J."/>
            <person name="Soulages J.L."/>
            <person name="Vogel H."/>
            <person name="Walters J."/>
            <person name="Waterhouse R.M."/>
            <person name="Ahn S.J."/>
            <person name="Almeida F.C."/>
            <person name="An C."/>
            <person name="Aqrawi P."/>
            <person name="Bretschneider A."/>
            <person name="Bryant W.B."/>
            <person name="Bucks S."/>
            <person name="Chao H."/>
            <person name="Chevignon G."/>
            <person name="Christen J.M."/>
            <person name="Clarke D.F."/>
            <person name="Dittmer N.T."/>
            <person name="Ferguson L.C.F."/>
            <person name="Garavelou S."/>
            <person name="Gordon K.H.J."/>
            <person name="Gunaratna R.T."/>
            <person name="Han Y."/>
            <person name="Hauser F."/>
            <person name="He Y."/>
            <person name="Heidel-Fischer H."/>
            <person name="Hirsh A."/>
            <person name="Hu Y."/>
            <person name="Jiang H."/>
            <person name="Kalra D."/>
            <person name="Klinner C."/>
            <person name="Konig C."/>
            <person name="Kovar C."/>
            <person name="Kroll A.R."/>
            <person name="Kuwar S.S."/>
            <person name="Lee S.L."/>
            <person name="Lehman R."/>
            <person name="Li K."/>
            <person name="Li Z."/>
            <person name="Liang H."/>
            <person name="Lovelace S."/>
            <person name="Lu Z."/>
            <person name="Mansfield J.H."/>
            <person name="McCulloch K.J."/>
            <person name="Mathew T."/>
            <person name="Morton B."/>
            <person name="Muzny D.M."/>
            <person name="Neunemann D."/>
            <person name="Ongeri F."/>
            <person name="Pauchet Y."/>
            <person name="Pu L.L."/>
            <person name="Pyrousis I."/>
            <person name="Rao X.J."/>
            <person name="Redding A."/>
            <person name="Roesel C."/>
            <person name="Sanchez-Gracia A."/>
            <person name="Schaack S."/>
            <person name="Shukla A."/>
            <person name="Tetreau G."/>
            <person name="Wang Y."/>
            <person name="Xiong G.H."/>
            <person name="Traut W."/>
            <person name="Walsh T.K."/>
            <person name="Worley K.C."/>
            <person name="Wu D."/>
            <person name="Wu W."/>
            <person name="Wu Y.Q."/>
            <person name="Zhang X."/>
            <person name="Zou Z."/>
            <person name="Zucker H."/>
            <person name="Briscoe A.D."/>
            <person name="Burmester T."/>
            <person name="Clem R.J."/>
            <person name="Feyereisen R."/>
            <person name="Grimmelikhuijzen C.J.P."/>
            <person name="Hamodrakas S.J."/>
            <person name="Hansson B.S."/>
            <person name="Huguet E."/>
            <person name="Jermiin L.S."/>
            <person name="Lan Q."/>
            <person name="Lehman H.K."/>
            <person name="Lorenzen M."/>
            <person name="Merzendorfer H."/>
            <person name="Michalopoulos I."/>
            <person name="Morton D.B."/>
            <person name="Muthukrishnan S."/>
            <person name="Oakeshott J.G."/>
            <person name="Palmer W."/>
            <person name="Park Y."/>
            <person name="Passarelli A.L."/>
            <person name="Rozas J."/>
            <person name="Schwartz L.M."/>
            <person name="Smith W."/>
            <person name="Southgate A."/>
            <person name="Vilcinskas A."/>
            <person name="Vogt R."/>
            <person name="Wang P."/>
            <person name="Werren J."/>
            <person name="Yu X.Q."/>
            <person name="Zhou J.J."/>
            <person name="Brown S.J."/>
            <person name="Scherer S.E."/>
            <person name="Richards S."/>
            <person name="Blissard G.W."/>
        </authorList>
    </citation>
    <scope>NUCLEOTIDE SEQUENCE</scope>
</reference>
<accession>A0A921YMI6</accession>
<feature type="compositionally biased region" description="Basic residues" evidence="1">
    <location>
        <begin position="262"/>
        <end position="287"/>
    </location>
</feature>